<comment type="function">
    <text evidence="1 9">Catalyzes the acetylation of L-2,4-diaminobutyrate (DABA) to gamma-N-acetyl-alpha,gamma-diaminobutyric acid (ADABA) with acetyl coenzyme A.</text>
</comment>
<feature type="domain" description="N-acetyltransferase" evidence="10">
    <location>
        <begin position="17"/>
        <end position="161"/>
    </location>
</feature>
<evidence type="ECO:0000313" key="11">
    <source>
        <dbReference type="EMBL" id="GGQ70476.1"/>
    </source>
</evidence>
<comment type="similarity">
    <text evidence="3 9">Belongs to the acetyltransferase family. EctA subfamily.</text>
</comment>
<dbReference type="GO" id="GO:0033816">
    <property type="term" value="F:diaminobutyrate acetyltransferase activity"/>
    <property type="evidence" value="ECO:0007669"/>
    <property type="project" value="UniProtKB-EC"/>
</dbReference>
<evidence type="ECO:0000256" key="2">
    <source>
        <dbReference type="ARBA" id="ARBA00004978"/>
    </source>
</evidence>
<keyword evidence="6 9" id="KW-0808">Transferase</keyword>
<evidence type="ECO:0000256" key="1">
    <source>
        <dbReference type="ARBA" id="ARBA00003741"/>
    </source>
</evidence>
<reference evidence="11" key="1">
    <citation type="journal article" date="2014" name="Int. J. Syst. Evol. Microbiol.">
        <title>Complete genome sequence of Corynebacterium casei LMG S-19264T (=DSM 44701T), isolated from a smear-ripened cheese.</title>
        <authorList>
            <consortium name="US DOE Joint Genome Institute (JGI-PGF)"/>
            <person name="Walter F."/>
            <person name="Albersmeier A."/>
            <person name="Kalinowski J."/>
            <person name="Ruckert C."/>
        </authorList>
    </citation>
    <scope>NUCLEOTIDE SEQUENCE</scope>
    <source>
        <strain evidence="11">JCM 4403</strain>
    </source>
</reference>
<dbReference type="PROSITE" id="PS51186">
    <property type="entry name" value="GNAT"/>
    <property type="match status" value="1"/>
</dbReference>
<dbReference type="EMBL" id="BMTU01000002">
    <property type="protein sequence ID" value="GGQ70476.1"/>
    <property type="molecule type" value="Genomic_DNA"/>
</dbReference>
<evidence type="ECO:0000256" key="3">
    <source>
        <dbReference type="ARBA" id="ARBA00010712"/>
    </source>
</evidence>
<dbReference type="Pfam" id="PF00583">
    <property type="entry name" value="Acetyltransf_1"/>
    <property type="match status" value="1"/>
</dbReference>
<accession>A0A918BJC7</accession>
<dbReference type="InterPro" id="IPR016181">
    <property type="entry name" value="Acyl_CoA_acyltransferase"/>
</dbReference>
<comment type="caution">
    <text evidence="11">The sequence shown here is derived from an EMBL/GenBank/DDBJ whole genome shotgun (WGS) entry which is preliminary data.</text>
</comment>
<comment type="pathway">
    <text evidence="2 9">Amine and polyamine biosynthesis; ectoine biosynthesis; L-ectoine from L-aspartate 4-semialdehyde: step 2/3.</text>
</comment>
<sequence length="176" mass="19635">MRGGSRSESEVCSVDTLVMAIPTVEDGAAAWHIARESRVLDVNSPYSYLLWFRDFARTSVVASDSGDVPVGFVTGFRRPEQPDTLVVWQIAVDRGQRGRGTASAMLDHLTARLTADGALRHLETTISPDNAASHRLFRSFARRHAARLERDLLFPAELFPDTHEAEFLYRIGPLLR</sequence>
<reference evidence="11" key="2">
    <citation type="submission" date="2020-09" db="EMBL/GenBank/DDBJ databases">
        <authorList>
            <person name="Sun Q."/>
            <person name="Ohkuma M."/>
        </authorList>
    </citation>
    <scope>NUCLEOTIDE SEQUENCE</scope>
    <source>
        <strain evidence="11">JCM 4403</strain>
    </source>
</reference>
<comment type="catalytic activity">
    <reaction evidence="8 9">
        <text>L-2,4-diaminobutanoate + acetyl-CoA = (2S)-4-acetamido-2-aminobutanoate + CoA + H(+)</text>
        <dbReference type="Rhea" id="RHEA:16901"/>
        <dbReference type="ChEBI" id="CHEBI:15378"/>
        <dbReference type="ChEBI" id="CHEBI:57287"/>
        <dbReference type="ChEBI" id="CHEBI:57288"/>
        <dbReference type="ChEBI" id="CHEBI:58761"/>
        <dbReference type="ChEBI" id="CHEBI:58929"/>
        <dbReference type="EC" id="2.3.1.178"/>
    </reaction>
</comment>
<evidence type="ECO:0000313" key="12">
    <source>
        <dbReference type="Proteomes" id="UP000656732"/>
    </source>
</evidence>
<organism evidence="11 12">
    <name type="scientific">Streptomyces pilosus</name>
    <dbReference type="NCBI Taxonomy" id="28893"/>
    <lineage>
        <taxon>Bacteria</taxon>
        <taxon>Bacillati</taxon>
        <taxon>Actinomycetota</taxon>
        <taxon>Actinomycetes</taxon>
        <taxon>Kitasatosporales</taxon>
        <taxon>Streptomycetaceae</taxon>
        <taxon>Streptomyces</taxon>
    </lineage>
</organism>
<dbReference type="CDD" id="cd04301">
    <property type="entry name" value="NAT_SF"/>
    <property type="match status" value="1"/>
</dbReference>
<dbReference type="SUPFAM" id="SSF55729">
    <property type="entry name" value="Acyl-CoA N-acyltransferases (Nat)"/>
    <property type="match status" value="1"/>
</dbReference>
<dbReference type="AlphaFoldDB" id="A0A918BJC7"/>
<dbReference type="InterPro" id="IPR012772">
    <property type="entry name" value="Ectoine_EctA"/>
</dbReference>
<protein>
    <recommendedName>
        <fullName evidence="5 9">L-2,4-diaminobutyric acid acetyltransferase</fullName>
        <shortName evidence="9">DABA acetyltransferase</shortName>
        <ecNumber evidence="4 9">2.3.1.178</ecNumber>
    </recommendedName>
</protein>
<dbReference type="EC" id="2.3.1.178" evidence="4 9"/>
<dbReference type="InterPro" id="IPR000182">
    <property type="entry name" value="GNAT_dom"/>
</dbReference>
<evidence type="ECO:0000256" key="5">
    <source>
        <dbReference type="ARBA" id="ARBA00017935"/>
    </source>
</evidence>
<dbReference type="Proteomes" id="UP000656732">
    <property type="component" value="Unassembled WGS sequence"/>
</dbReference>
<evidence type="ECO:0000259" key="10">
    <source>
        <dbReference type="PROSITE" id="PS51186"/>
    </source>
</evidence>
<dbReference type="NCBIfam" id="TIGR02406">
    <property type="entry name" value="ectoine_EctA"/>
    <property type="match status" value="1"/>
</dbReference>
<name>A0A918BJC7_9ACTN</name>
<keyword evidence="12" id="KW-1185">Reference proteome</keyword>
<evidence type="ECO:0000256" key="4">
    <source>
        <dbReference type="ARBA" id="ARBA00012355"/>
    </source>
</evidence>
<proteinExistence type="inferred from homology"/>
<keyword evidence="7 9" id="KW-0012">Acyltransferase</keyword>
<evidence type="ECO:0000256" key="8">
    <source>
        <dbReference type="ARBA" id="ARBA00048924"/>
    </source>
</evidence>
<evidence type="ECO:0000256" key="7">
    <source>
        <dbReference type="ARBA" id="ARBA00023315"/>
    </source>
</evidence>
<dbReference type="Gene3D" id="3.40.630.30">
    <property type="match status" value="1"/>
</dbReference>
<gene>
    <name evidence="9 11" type="primary">ectA</name>
    <name evidence="11" type="ORF">GCM10010280_16230</name>
</gene>
<evidence type="ECO:0000256" key="6">
    <source>
        <dbReference type="ARBA" id="ARBA00022679"/>
    </source>
</evidence>
<evidence type="ECO:0000256" key="9">
    <source>
        <dbReference type="RuleBase" id="RU365045"/>
    </source>
</evidence>
<dbReference type="GO" id="GO:0019491">
    <property type="term" value="P:ectoine biosynthetic process"/>
    <property type="evidence" value="ECO:0007669"/>
    <property type="project" value="InterPro"/>
</dbReference>